<evidence type="ECO:0000256" key="1">
    <source>
        <dbReference type="SAM" id="Phobius"/>
    </source>
</evidence>
<sequence>MSDEAEYTLDKIKDEHRFMNKSKFSKIYDVFLKKCENFDGDFMNESCYKSTFPEIKGSPTVTSLLKELYSNLFRAYETILFKGNTYFDYVECTNYKLCYTSLKYWLYDQIIIKDLKEKEINEIITGWETYIKNKVKNIPRNQCLFNELTLDEIKRLKNIYALYAVLYDNNVTFENCKDNKCKYLEYFGKGLDELISSINSCFSNPSTTNYCNEFNEFLELCKEDKENAGIIIYDEITQSIDDDTTKYLLYSEENNDKPLYIYLKDEKLLNFVKTSDFLSNKSTTIAATSVVGSAIGLSSIFYYFYKFTPFGSTLRRGKGKNIVNIDEEAHNSLLYTSDTEQIPFKNREYKVAYHTLNNT</sequence>
<keyword evidence="1" id="KW-1133">Transmembrane helix</keyword>
<comment type="caution">
    <text evidence="2">The sequence shown here is derived from an EMBL/GenBank/DDBJ whole genome shotgun (WGS) entry which is preliminary data.</text>
</comment>
<dbReference type="EMBL" id="CAJZCX010000011">
    <property type="protein sequence ID" value="CAG9480937.1"/>
    <property type="molecule type" value="Genomic_DNA"/>
</dbReference>
<accession>A0A8S4HGX9</accession>
<evidence type="ECO:0000313" key="3">
    <source>
        <dbReference type="Proteomes" id="UP000779233"/>
    </source>
</evidence>
<dbReference type="AlphaFoldDB" id="A0A8S4HGX9"/>
<keyword evidence="1" id="KW-0812">Transmembrane</keyword>
<dbReference type="VEuPathDB" id="PlasmoDB:PVPAM_010009000"/>
<proteinExistence type="predicted"/>
<protein>
    <submittedName>
        <fullName evidence="2">(malaria parasite P. vivax) hypothetical protein</fullName>
    </submittedName>
</protein>
<reference evidence="2" key="1">
    <citation type="submission" date="2021-09" db="EMBL/GenBank/DDBJ databases">
        <authorList>
            <consortium name="Pathogen Informatics"/>
        </authorList>
    </citation>
    <scope>NUCLEOTIDE SEQUENCE</scope>
    <source>
        <strain evidence="2">PvW1</strain>
    </source>
</reference>
<organism evidence="2 3">
    <name type="scientific">Plasmodium vivax</name>
    <name type="common">malaria parasite P. vivax</name>
    <dbReference type="NCBI Taxonomy" id="5855"/>
    <lineage>
        <taxon>Eukaryota</taxon>
        <taxon>Sar</taxon>
        <taxon>Alveolata</taxon>
        <taxon>Apicomplexa</taxon>
        <taxon>Aconoidasida</taxon>
        <taxon>Haemosporida</taxon>
        <taxon>Plasmodiidae</taxon>
        <taxon>Plasmodium</taxon>
        <taxon>Plasmodium (Plasmodium)</taxon>
    </lineage>
</organism>
<evidence type="ECO:0000313" key="2">
    <source>
        <dbReference type="EMBL" id="CAG9480937.1"/>
    </source>
</evidence>
<feature type="transmembrane region" description="Helical" evidence="1">
    <location>
        <begin position="285"/>
        <end position="305"/>
    </location>
</feature>
<dbReference type="Proteomes" id="UP000779233">
    <property type="component" value="Unassembled WGS sequence"/>
</dbReference>
<name>A0A8S4HGX9_PLAVI</name>
<gene>
    <name evidence="2" type="ORF">PVW1_070046300</name>
</gene>
<keyword evidence="1" id="KW-0472">Membrane</keyword>